<dbReference type="EMBL" id="JAHQCX010000008">
    <property type="protein sequence ID" value="MBU9726990.1"/>
    <property type="molecule type" value="Genomic_DNA"/>
</dbReference>
<protein>
    <submittedName>
        <fullName evidence="2">Uncharacterized protein</fullName>
    </submittedName>
</protein>
<dbReference type="RefSeq" id="WP_238726925.1">
    <property type="nucleotide sequence ID" value="NZ_JAHQCX010000008.1"/>
</dbReference>
<dbReference type="Proteomes" id="UP001314681">
    <property type="component" value="Unassembled WGS sequence"/>
</dbReference>
<name>A0ABS6K8Z6_9FIRM</name>
<proteinExistence type="predicted"/>
<evidence type="ECO:0000313" key="3">
    <source>
        <dbReference type="Proteomes" id="UP001314681"/>
    </source>
</evidence>
<feature type="region of interest" description="Disordered" evidence="1">
    <location>
        <begin position="162"/>
        <end position="200"/>
    </location>
</feature>
<evidence type="ECO:0000256" key="1">
    <source>
        <dbReference type="SAM" id="MobiDB-lite"/>
    </source>
</evidence>
<feature type="compositionally biased region" description="Basic and acidic residues" evidence="1">
    <location>
        <begin position="163"/>
        <end position="177"/>
    </location>
</feature>
<evidence type="ECO:0000313" key="2">
    <source>
        <dbReference type="EMBL" id="MBU9726990.1"/>
    </source>
</evidence>
<reference evidence="2 3" key="1">
    <citation type="submission" date="2021-06" db="EMBL/GenBank/DDBJ databases">
        <title>Description of novel taxa of the family Lachnospiraceae.</title>
        <authorList>
            <person name="Chaplin A.V."/>
            <person name="Sokolova S.R."/>
            <person name="Pikina A.P."/>
            <person name="Korzhanova M."/>
            <person name="Belova V."/>
            <person name="Korostin D."/>
            <person name="Efimov B.A."/>
        </authorList>
    </citation>
    <scope>NUCLEOTIDE SEQUENCE [LARGE SCALE GENOMIC DNA]</scope>
    <source>
        <strain evidence="2 3">ASD4241</strain>
    </source>
</reference>
<sequence length="200" mass="22144">MIRIERYYGAGSGIEAVYLLGTFGVYIKEGTKVVLDELPQELKSGDIVVQGLPFYSGGVIYRIPNLMGECIRIGSPEFEGACLVYEGKDRQLAAWPPYDRTVEDLTGMRVELTRRNTFGPLHRLPGRAYAYGPETFLTEGQEWQDSYVLLPQGLMESPRAWRLAREENGAKDGAKDGADDEADDGANGTNEDGEDSVRPD</sequence>
<comment type="caution">
    <text evidence="2">The sequence shown here is derived from an EMBL/GenBank/DDBJ whole genome shotgun (WGS) entry which is preliminary data.</text>
</comment>
<organism evidence="2 3">
    <name type="scientific">Diplocloster modestus</name>
    <dbReference type="NCBI Taxonomy" id="2850322"/>
    <lineage>
        <taxon>Bacteria</taxon>
        <taxon>Bacillati</taxon>
        <taxon>Bacillota</taxon>
        <taxon>Clostridia</taxon>
        <taxon>Lachnospirales</taxon>
        <taxon>Lachnospiraceae</taxon>
        <taxon>Diplocloster</taxon>
    </lineage>
</organism>
<accession>A0ABS6K8Z6</accession>
<keyword evidence="3" id="KW-1185">Reference proteome</keyword>
<gene>
    <name evidence="2" type="ORF">KTH90_13285</name>
</gene>